<sequence length="162" mass="17266">MSLFGSSSVLRIMSSVRTLLFGMLAAPRLAKSVVVPIPIMSSGPSSSPLNLARNTAATETTTAVPDMLTLAPTGITKRTMRGSSSSISSSTSMVSGMETALEAERTAFSMGDVVSLRKRRRLRRVTAAYRAGRKTRPYSSRQASAVNTYSRMAGNTLPVSRT</sequence>
<accession>A0A6B0UXU1</accession>
<dbReference type="EMBL" id="GIFC01012291">
    <property type="protein sequence ID" value="MXU94374.1"/>
    <property type="molecule type" value="Transcribed_RNA"/>
</dbReference>
<organism evidence="1">
    <name type="scientific">Ixodes ricinus</name>
    <name type="common">Common tick</name>
    <name type="synonym">Acarus ricinus</name>
    <dbReference type="NCBI Taxonomy" id="34613"/>
    <lineage>
        <taxon>Eukaryota</taxon>
        <taxon>Metazoa</taxon>
        <taxon>Ecdysozoa</taxon>
        <taxon>Arthropoda</taxon>
        <taxon>Chelicerata</taxon>
        <taxon>Arachnida</taxon>
        <taxon>Acari</taxon>
        <taxon>Parasitiformes</taxon>
        <taxon>Ixodida</taxon>
        <taxon>Ixodoidea</taxon>
        <taxon>Ixodidae</taxon>
        <taxon>Ixodinae</taxon>
        <taxon>Ixodes</taxon>
    </lineage>
</organism>
<name>A0A6B0UXU1_IXORI</name>
<proteinExistence type="predicted"/>
<dbReference type="AlphaFoldDB" id="A0A6B0UXU1"/>
<reference evidence="1" key="1">
    <citation type="submission" date="2019-12" db="EMBL/GenBank/DDBJ databases">
        <title>An insight into the sialome of adult female Ixodes ricinus ticks feeding for 6 days.</title>
        <authorList>
            <person name="Perner J."/>
            <person name="Ribeiro J.M.C."/>
        </authorList>
    </citation>
    <scope>NUCLEOTIDE SEQUENCE</scope>
    <source>
        <strain evidence="1">Semi-engorged</strain>
        <tissue evidence="1">Salivary glands</tissue>
    </source>
</reference>
<evidence type="ECO:0000313" key="1">
    <source>
        <dbReference type="EMBL" id="MXU94374.1"/>
    </source>
</evidence>
<protein>
    <submittedName>
        <fullName evidence="1">Putative secreted protein</fullName>
    </submittedName>
</protein>